<dbReference type="Gene3D" id="3.30.720.110">
    <property type="match status" value="1"/>
</dbReference>
<dbReference type="InterPro" id="IPR037523">
    <property type="entry name" value="VOC_core"/>
</dbReference>
<dbReference type="OrthoDB" id="9795306at2"/>
<dbReference type="SUPFAM" id="SSF54593">
    <property type="entry name" value="Glyoxalase/Bleomycin resistance protein/Dihydroxybiphenyl dioxygenase"/>
    <property type="match status" value="1"/>
</dbReference>
<dbReference type="PANTHER" id="PTHR34109">
    <property type="entry name" value="BNAUNNG04460D PROTEIN-RELATED"/>
    <property type="match status" value="1"/>
</dbReference>
<name>A0A286D2R1_9GAMM</name>
<accession>A0A286D2R1</accession>
<feature type="domain" description="VOC" evidence="1">
    <location>
        <begin position="4"/>
        <end position="131"/>
    </location>
</feature>
<proteinExistence type="predicted"/>
<organism evidence="2 3">
    <name type="scientific">Pseudoxanthomonas wuyuanensis</name>
    <dbReference type="NCBI Taxonomy" id="1073196"/>
    <lineage>
        <taxon>Bacteria</taxon>
        <taxon>Pseudomonadati</taxon>
        <taxon>Pseudomonadota</taxon>
        <taxon>Gammaproteobacteria</taxon>
        <taxon>Lysobacterales</taxon>
        <taxon>Lysobacteraceae</taxon>
        <taxon>Pseudoxanthomonas</taxon>
    </lineage>
</organism>
<dbReference type="CDD" id="cd07246">
    <property type="entry name" value="VOC_like"/>
    <property type="match status" value="1"/>
</dbReference>
<dbReference type="InterPro" id="IPR029068">
    <property type="entry name" value="Glyas_Bleomycin-R_OHBP_Dase"/>
</dbReference>
<dbReference type="EMBL" id="OCND01000002">
    <property type="protein sequence ID" value="SOD52927.1"/>
    <property type="molecule type" value="Genomic_DNA"/>
</dbReference>
<evidence type="ECO:0000313" key="2">
    <source>
        <dbReference type="EMBL" id="SOD52927.1"/>
    </source>
</evidence>
<dbReference type="PROSITE" id="PS51819">
    <property type="entry name" value="VOC"/>
    <property type="match status" value="1"/>
</dbReference>
<evidence type="ECO:0000313" key="3">
    <source>
        <dbReference type="Proteomes" id="UP000219374"/>
    </source>
</evidence>
<sequence>MNNSTLTPHLAVNDGEAAIAFYEKAFGATLENKHPADDGKRLMHAHLNLGTGALFLHDEFPEFGGEGAQAPTRLGGASCTLHLEVADADAAWERALKAGAGVLMPLDNQFWGMRYGQIKDPFGHVWSIGGPVKQ</sequence>
<dbReference type="PANTHER" id="PTHR34109:SF1">
    <property type="entry name" value="VOC DOMAIN-CONTAINING PROTEIN"/>
    <property type="match status" value="1"/>
</dbReference>
<reference evidence="2 3" key="1">
    <citation type="submission" date="2017-09" db="EMBL/GenBank/DDBJ databases">
        <authorList>
            <person name="Ehlers B."/>
            <person name="Leendertz F.H."/>
        </authorList>
    </citation>
    <scope>NUCLEOTIDE SEQUENCE [LARGE SCALE GENOMIC DNA]</scope>
    <source>
        <strain evidence="2 3">CGMCC 1.10978</strain>
    </source>
</reference>
<gene>
    <name evidence="2" type="ORF">SAMN06296416_102151</name>
</gene>
<keyword evidence="3" id="KW-1185">Reference proteome</keyword>
<dbReference type="Pfam" id="PF00903">
    <property type="entry name" value="Glyoxalase"/>
    <property type="match status" value="1"/>
</dbReference>
<evidence type="ECO:0000259" key="1">
    <source>
        <dbReference type="PROSITE" id="PS51819"/>
    </source>
</evidence>
<dbReference type="InterPro" id="IPR004360">
    <property type="entry name" value="Glyas_Fos-R_dOase_dom"/>
</dbReference>
<dbReference type="Gene3D" id="3.30.720.120">
    <property type="match status" value="1"/>
</dbReference>
<dbReference type="RefSeq" id="WP_097120936.1">
    <property type="nucleotide sequence ID" value="NZ_OCND01000002.1"/>
</dbReference>
<dbReference type="AlphaFoldDB" id="A0A286D2R1"/>
<protein>
    <submittedName>
        <fullName evidence="2">PhnB protein</fullName>
    </submittedName>
</protein>
<dbReference type="Proteomes" id="UP000219374">
    <property type="component" value="Unassembled WGS sequence"/>
</dbReference>